<dbReference type="InterPro" id="IPR023035">
    <property type="entry name" value="Ribosomal_uS9_bac/plastid"/>
</dbReference>
<proteinExistence type="inferred from homology"/>
<dbReference type="EMBL" id="UOEV01000029">
    <property type="protein sequence ID" value="VAW32209.1"/>
    <property type="molecule type" value="Genomic_DNA"/>
</dbReference>
<accession>A0A3B0V5R3</accession>
<dbReference type="Pfam" id="PF00380">
    <property type="entry name" value="Ribosomal_S9"/>
    <property type="match status" value="1"/>
</dbReference>
<dbReference type="AlphaFoldDB" id="A0A3B0V5R3"/>
<dbReference type="InterPro" id="IPR000754">
    <property type="entry name" value="Ribosomal_uS9"/>
</dbReference>
<evidence type="ECO:0000313" key="4">
    <source>
        <dbReference type="EMBL" id="VAW32209.1"/>
    </source>
</evidence>
<dbReference type="GO" id="GO:0006412">
    <property type="term" value="P:translation"/>
    <property type="evidence" value="ECO:0007669"/>
    <property type="project" value="InterPro"/>
</dbReference>
<evidence type="ECO:0000256" key="2">
    <source>
        <dbReference type="ARBA" id="ARBA00022980"/>
    </source>
</evidence>
<dbReference type="InterPro" id="IPR020574">
    <property type="entry name" value="Ribosomal_uS9_CS"/>
</dbReference>
<keyword evidence="2 4" id="KW-0689">Ribosomal protein</keyword>
<keyword evidence="3" id="KW-0687">Ribonucleoprotein</keyword>
<dbReference type="HAMAP" id="MF_00532_B">
    <property type="entry name" value="Ribosomal_uS9_B"/>
    <property type="match status" value="1"/>
</dbReference>
<comment type="similarity">
    <text evidence="1">Belongs to the universal ribosomal protein uS9 family.</text>
</comment>
<dbReference type="GO" id="GO:0005737">
    <property type="term" value="C:cytoplasm"/>
    <property type="evidence" value="ECO:0007669"/>
    <property type="project" value="UniProtKB-ARBA"/>
</dbReference>
<dbReference type="PROSITE" id="PS00360">
    <property type="entry name" value="RIBOSOMAL_S9"/>
    <property type="match status" value="1"/>
</dbReference>
<sequence length="136" mass="14736">MSSTSDTPRYIPAIGRRKTAHASVRITPADKTTIIVNGKPANEYFKTDERTHVANEPFLVAETAGTYAIEVRVSGGGVSAQAGAVRHGISRALVKASAELRAPLKKAGFLTRDSRVVERKKPGLKKARKAPQWSKR</sequence>
<dbReference type="GO" id="GO:0003723">
    <property type="term" value="F:RNA binding"/>
    <property type="evidence" value="ECO:0007669"/>
    <property type="project" value="TreeGrafter"/>
</dbReference>
<gene>
    <name evidence="4" type="ORF">MNBD_CPR01-421</name>
</gene>
<protein>
    <submittedName>
        <fullName evidence="4">SSU ribosomal protein S9p (S16e)</fullName>
    </submittedName>
</protein>
<dbReference type="InterPro" id="IPR020568">
    <property type="entry name" value="Ribosomal_Su5_D2-typ_SF"/>
</dbReference>
<dbReference type="GO" id="GO:0015935">
    <property type="term" value="C:small ribosomal subunit"/>
    <property type="evidence" value="ECO:0007669"/>
    <property type="project" value="UniProtKB-ARBA"/>
</dbReference>
<evidence type="ECO:0000256" key="3">
    <source>
        <dbReference type="ARBA" id="ARBA00023274"/>
    </source>
</evidence>
<dbReference type="GO" id="GO:0003735">
    <property type="term" value="F:structural constituent of ribosome"/>
    <property type="evidence" value="ECO:0007669"/>
    <property type="project" value="InterPro"/>
</dbReference>
<dbReference type="NCBIfam" id="NF001099">
    <property type="entry name" value="PRK00132.1"/>
    <property type="match status" value="1"/>
</dbReference>
<name>A0A3B0V5R3_9ZZZZ</name>
<organism evidence="4">
    <name type="scientific">hydrothermal vent metagenome</name>
    <dbReference type="NCBI Taxonomy" id="652676"/>
    <lineage>
        <taxon>unclassified sequences</taxon>
        <taxon>metagenomes</taxon>
        <taxon>ecological metagenomes</taxon>
    </lineage>
</organism>
<dbReference type="Gene3D" id="3.30.230.10">
    <property type="match status" value="1"/>
</dbReference>
<dbReference type="SUPFAM" id="SSF54211">
    <property type="entry name" value="Ribosomal protein S5 domain 2-like"/>
    <property type="match status" value="1"/>
</dbReference>
<dbReference type="InterPro" id="IPR014721">
    <property type="entry name" value="Ribsml_uS5_D2-typ_fold_subgr"/>
</dbReference>
<dbReference type="PANTHER" id="PTHR21569">
    <property type="entry name" value="RIBOSOMAL PROTEIN S9"/>
    <property type="match status" value="1"/>
</dbReference>
<dbReference type="PANTHER" id="PTHR21569:SF1">
    <property type="entry name" value="SMALL RIBOSOMAL SUBUNIT PROTEIN US9M"/>
    <property type="match status" value="1"/>
</dbReference>
<reference evidence="4" key="1">
    <citation type="submission" date="2018-06" db="EMBL/GenBank/DDBJ databases">
        <authorList>
            <person name="Zhirakovskaya E."/>
        </authorList>
    </citation>
    <scope>NUCLEOTIDE SEQUENCE</scope>
</reference>
<evidence type="ECO:0000256" key="1">
    <source>
        <dbReference type="ARBA" id="ARBA00005251"/>
    </source>
</evidence>
<dbReference type="FunFam" id="3.30.230.10:FF:000001">
    <property type="entry name" value="30S ribosomal protein S9"/>
    <property type="match status" value="1"/>
</dbReference>